<proteinExistence type="predicted"/>
<keyword evidence="2" id="KW-1185">Reference proteome</keyword>
<dbReference type="Proteomes" id="UP001193081">
    <property type="component" value="Unassembled WGS sequence"/>
</dbReference>
<dbReference type="EMBL" id="SIJK02000017">
    <property type="protein sequence ID" value="MBP1466301.1"/>
    <property type="molecule type" value="Genomic_DNA"/>
</dbReference>
<organism evidence="1 2">
    <name type="scientific">Candidatus Chloroploca mongolica</name>
    <dbReference type="NCBI Taxonomy" id="2528176"/>
    <lineage>
        <taxon>Bacteria</taxon>
        <taxon>Bacillati</taxon>
        <taxon>Chloroflexota</taxon>
        <taxon>Chloroflexia</taxon>
        <taxon>Chloroflexales</taxon>
        <taxon>Chloroflexineae</taxon>
        <taxon>Oscillochloridaceae</taxon>
        <taxon>Candidatus Chloroploca</taxon>
    </lineage>
</organism>
<protein>
    <submittedName>
        <fullName evidence="1">DUF5131 family protein</fullName>
    </submittedName>
</protein>
<sequence>PRAYQILRTLSRNKRTVRKDVPDDFIFQVFDIMAQAHWHTFQVLTKRPARLARLVPRISERLRRYSGHLAPWPDQIWLGVSIETMQYSWRAEQLRRVPAAVRFISAEPLLGSLEQLDLTDIHWLIAGGESGPGHRPCDPAWVRELRDRCIEAGTAFFFKQWGGRTPKTGGRLLNDRTWDDYPQFTPVSM</sequence>
<dbReference type="Pfam" id="PF07505">
    <property type="entry name" value="DUF5131"/>
    <property type="match status" value="1"/>
</dbReference>
<feature type="non-terminal residue" evidence="1">
    <location>
        <position position="1"/>
    </location>
</feature>
<gene>
    <name evidence="1" type="ORF">EYB53_011345</name>
</gene>
<evidence type="ECO:0000313" key="2">
    <source>
        <dbReference type="Proteomes" id="UP001193081"/>
    </source>
</evidence>
<reference evidence="1 2" key="1">
    <citation type="submission" date="2021-03" db="EMBL/GenBank/DDBJ databases">
        <authorList>
            <person name="Grouzdev D.S."/>
        </authorList>
    </citation>
    <scope>NUCLEOTIDE SEQUENCE [LARGE SCALE GENOMIC DNA]</scope>
    <source>
        <strain evidence="1 2">M50-1</strain>
    </source>
</reference>
<dbReference type="RefSeq" id="WP_135478301.1">
    <property type="nucleotide sequence ID" value="NZ_SIJK02000017.1"/>
</dbReference>
<name>A0ABS4DA43_9CHLR</name>
<accession>A0ABS4DA43</accession>
<dbReference type="InterPro" id="IPR011101">
    <property type="entry name" value="DUF5131"/>
</dbReference>
<comment type="caution">
    <text evidence="1">The sequence shown here is derived from an EMBL/GenBank/DDBJ whole genome shotgun (WGS) entry which is preliminary data.</text>
</comment>
<evidence type="ECO:0000313" key="1">
    <source>
        <dbReference type="EMBL" id="MBP1466301.1"/>
    </source>
</evidence>